<keyword evidence="5" id="KW-1185">Reference proteome</keyword>
<dbReference type="EMBL" id="CP053697">
    <property type="protein sequence ID" value="QKE64742.1"/>
    <property type="molecule type" value="Genomic_DNA"/>
</dbReference>
<feature type="compositionally biased region" description="Basic residues" evidence="1">
    <location>
        <begin position="1"/>
        <end position="13"/>
    </location>
</feature>
<dbReference type="InterPro" id="IPR036680">
    <property type="entry name" value="SPOR-like_sf"/>
</dbReference>
<dbReference type="Pfam" id="PF05036">
    <property type="entry name" value="SPOR"/>
    <property type="match status" value="1"/>
</dbReference>
<dbReference type="PROSITE" id="PS51724">
    <property type="entry name" value="SPOR"/>
    <property type="match status" value="1"/>
</dbReference>
<sequence>MAAKKKPAPKRGASRYQAPAKSPVPGWVWLACGLVIGGFMVFLFSLEPGRDDVKRAKPEDAQRPSGAPATTQAKPQSKPEAVKPKYDFYTLLPESEVIVPPEALPTEKQAAESKPVTPEEAAKIDAARAEALLNGQTPPPPPVIAKAPARTLFFLQAGSFRKQDDADKVRAQIILLGQNVQVESGTVREETWYRVLVGPYANREQLASAQKQLAGSGFSNLLLQQRQSR</sequence>
<evidence type="ECO:0000313" key="4">
    <source>
        <dbReference type="EMBL" id="QKE64742.1"/>
    </source>
</evidence>
<keyword evidence="2" id="KW-0812">Transmembrane</keyword>
<dbReference type="PROSITE" id="PS51257">
    <property type="entry name" value="PROKAR_LIPOPROTEIN"/>
    <property type="match status" value="1"/>
</dbReference>
<proteinExistence type="predicted"/>
<dbReference type="InterPro" id="IPR052521">
    <property type="entry name" value="Cell_div_SPOR-domain"/>
</dbReference>
<dbReference type="RefSeq" id="WP_173209943.1">
    <property type="nucleotide sequence ID" value="NZ_CP053697.2"/>
</dbReference>
<dbReference type="PANTHER" id="PTHR38687">
    <property type="entry name" value="CELL DIVISION PROTEIN DEDD-RELATED"/>
    <property type="match status" value="1"/>
</dbReference>
<organism evidence="4 5">
    <name type="scientific">Aquipseudomonas campi</name>
    <dbReference type="NCBI Taxonomy" id="2731681"/>
    <lineage>
        <taxon>Bacteria</taxon>
        <taxon>Pseudomonadati</taxon>
        <taxon>Pseudomonadota</taxon>
        <taxon>Gammaproteobacteria</taxon>
        <taxon>Pseudomonadales</taxon>
        <taxon>Pseudomonadaceae</taxon>
        <taxon>Aquipseudomonas</taxon>
    </lineage>
</organism>
<dbReference type="GO" id="GO:0042834">
    <property type="term" value="F:peptidoglycan binding"/>
    <property type="evidence" value="ECO:0007669"/>
    <property type="project" value="InterPro"/>
</dbReference>
<gene>
    <name evidence="4" type="ORF">HNE05_15765</name>
</gene>
<accession>A0A6M8FK68</accession>
<dbReference type="GO" id="GO:0032153">
    <property type="term" value="C:cell division site"/>
    <property type="evidence" value="ECO:0007669"/>
    <property type="project" value="TreeGrafter"/>
</dbReference>
<feature type="transmembrane region" description="Helical" evidence="2">
    <location>
        <begin position="26"/>
        <end position="46"/>
    </location>
</feature>
<dbReference type="AlphaFoldDB" id="A0A6M8FK68"/>
<feature type="region of interest" description="Disordered" evidence="1">
    <location>
        <begin position="100"/>
        <end position="120"/>
    </location>
</feature>
<reference evidence="4" key="1">
    <citation type="submission" date="2020-07" db="EMBL/GenBank/DDBJ databases">
        <title>Nitrate ammonifying Pseudomonas campi sp. nov. isolated from German agricultural grassland.</title>
        <authorList>
            <person name="Timsy T."/>
            <person name="Ulrich A."/>
            <person name="Spanner T."/>
            <person name="Foesel B."/>
            <person name="Kolb S."/>
            <person name="Horn M.A."/>
            <person name="Behrendt U."/>
        </authorList>
    </citation>
    <scope>NUCLEOTIDE SEQUENCE</scope>
    <source>
        <strain evidence="4">S1-A32-2</strain>
    </source>
</reference>
<dbReference type="SUPFAM" id="SSF110997">
    <property type="entry name" value="Sporulation related repeat"/>
    <property type="match status" value="1"/>
</dbReference>
<keyword evidence="2" id="KW-1133">Transmembrane helix</keyword>
<dbReference type="GO" id="GO:0030428">
    <property type="term" value="C:cell septum"/>
    <property type="evidence" value="ECO:0007669"/>
    <property type="project" value="TreeGrafter"/>
</dbReference>
<evidence type="ECO:0000313" key="5">
    <source>
        <dbReference type="Proteomes" id="UP000501379"/>
    </source>
</evidence>
<protein>
    <submittedName>
        <fullName evidence="4">SPOR domain-containing protein</fullName>
    </submittedName>
</protein>
<evidence type="ECO:0000256" key="2">
    <source>
        <dbReference type="SAM" id="Phobius"/>
    </source>
</evidence>
<dbReference type="GO" id="GO:0032506">
    <property type="term" value="P:cytokinetic process"/>
    <property type="evidence" value="ECO:0007669"/>
    <property type="project" value="TreeGrafter"/>
</dbReference>
<feature type="domain" description="SPOR" evidence="3">
    <location>
        <begin position="147"/>
        <end position="225"/>
    </location>
</feature>
<dbReference type="PANTHER" id="PTHR38687:SF1">
    <property type="entry name" value="CELL DIVISION PROTEIN DEDD"/>
    <property type="match status" value="1"/>
</dbReference>
<evidence type="ECO:0000256" key="1">
    <source>
        <dbReference type="SAM" id="MobiDB-lite"/>
    </source>
</evidence>
<dbReference type="InterPro" id="IPR007730">
    <property type="entry name" value="SPOR-like_dom"/>
</dbReference>
<name>A0A6M8FK68_9GAMM</name>
<dbReference type="Gene3D" id="3.30.70.1070">
    <property type="entry name" value="Sporulation related repeat"/>
    <property type="match status" value="1"/>
</dbReference>
<feature type="compositionally biased region" description="Basic and acidic residues" evidence="1">
    <location>
        <begin position="53"/>
        <end position="62"/>
    </location>
</feature>
<dbReference type="Proteomes" id="UP000501379">
    <property type="component" value="Chromosome"/>
</dbReference>
<dbReference type="KEGG" id="pcam:HNE05_15765"/>
<evidence type="ECO:0000259" key="3">
    <source>
        <dbReference type="PROSITE" id="PS51724"/>
    </source>
</evidence>
<feature type="region of interest" description="Disordered" evidence="1">
    <location>
        <begin position="53"/>
        <end position="82"/>
    </location>
</feature>
<feature type="region of interest" description="Disordered" evidence="1">
    <location>
        <begin position="1"/>
        <end position="21"/>
    </location>
</feature>
<keyword evidence="2" id="KW-0472">Membrane</keyword>